<accession>X1RR48</accession>
<organism evidence="1">
    <name type="scientific">marine sediment metagenome</name>
    <dbReference type="NCBI Taxonomy" id="412755"/>
    <lineage>
        <taxon>unclassified sequences</taxon>
        <taxon>metagenomes</taxon>
        <taxon>ecological metagenomes</taxon>
    </lineage>
</organism>
<dbReference type="GO" id="GO:0019385">
    <property type="term" value="P:methanogenesis, from acetate"/>
    <property type="evidence" value="ECO:0007669"/>
    <property type="project" value="InterPro"/>
</dbReference>
<dbReference type="SUPFAM" id="SSF52467">
    <property type="entry name" value="DHS-like NAD/FAD-binding domain"/>
    <property type="match status" value="1"/>
</dbReference>
<proteinExistence type="predicted"/>
<gene>
    <name evidence="1" type="ORF">S12H4_02223</name>
</gene>
<protein>
    <recommendedName>
        <fullName evidence="2">CO dehydrogenase/acetyl-CoA synthase complex subunit epsilon</fullName>
    </recommendedName>
</protein>
<dbReference type="AlphaFoldDB" id="X1RR48"/>
<name>X1RR48_9ZZZZ</name>
<dbReference type="NCBIfam" id="TIGR00315">
    <property type="entry name" value="cdhB"/>
    <property type="match status" value="1"/>
</dbReference>
<evidence type="ECO:0008006" key="2">
    <source>
        <dbReference type="Google" id="ProtNLM"/>
    </source>
</evidence>
<dbReference type="InterPro" id="IPR029035">
    <property type="entry name" value="DHS-like_NAD/FAD-binding_dom"/>
</dbReference>
<comment type="caution">
    <text evidence="1">The sequence shown here is derived from an EMBL/GenBank/DDBJ whole genome shotgun (WGS) entry which is preliminary data.</text>
</comment>
<evidence type="ECO:0000313" key="1">
    <source>
        <dbReference type="EMBL" id="GAI65675.1"/>
    </source>
</evidence>
<sequence>MFIHISLVNLNKTNFFKIRLINKNIVIVLNLQLKSLTEEIDVNMTRPYQKANIPGPEMGTTVFDPKVMANFLKDDKKKLFVIGSESLTWELDGKKVADYFIEIAKKLDCHVLTTGHTYKYVKGKIPDDKLWDMSLINITGRLVDKDWKGLDGEGQYRMAIFGGHIVYYVSQTLSRLKNFQNHLRTVELDKYSHPNARFSLPNFSDNDWKEFLEKLIENL</sequence>
<reference evidence="1" key="1">
    <citation type="journal article" date="2014" name="Front. Microbiol.">
        <title>High frequency of phylogenetically diverse reductive dehalogenase-homologous genes in deep subseafloor sedimentary metagenomes.</title>
        <authorList>
            <person name="Kawai M."/>
            <person name="Futagami T."/>
            <person name="Toyoda A."/>
            <person name="Takaki Y."/>
            <person name="Nishi S."/>
            <person name="Hori S."/>
            <person name="Arai W."/>
            <person name="Tsubouchi T."/>
            <person name="Morono Y."/>
            <person name="Uchiyama I."/>
            <person name="Ito T."/>
            <person name="Fujiyama A."/>
            <person name="Inagaki F."/>
            <person name="Takami H."/>
        </authorList>
    </citation>
    <scope>NUCLEOTIDE SEQUENCE</scope>
    <source>
        <strain evidence="1">Expedition CK06-06</strain>
    </source>
</reference>
<dbReference type="Pfam" id="PF02552">
    <property type="entry name" value="CO_dh"/>
    <property type="match status" value="1"/>
</dbReference>
<dbReference type="InterPro" id="IPR003704">
    <property type="entry name" value="CdhB"/>
</dbReference>
<dbReference type="Gene3D" id="3.40.50.1220">
    <property type="entry name" value="TPP-binding domain"/>
    <property type="match status" value="1"/>
</dbReference>
<dbReference type="EMBL" id="BARW01000524">
    <property type="protein sequence ID" value="GAI65675.1"/>
    <property type="molecule type" value="Genomic_DNA"/>
</dbReference>